<reference evidence="2 3" key="1">
    <citation type="submission" date="2019-01" db="EMBL/GenBank/DDBJ databases">
        <title>Genome sequencing of strain 2JSPR-7.</title>
        <authorList>
            <person name="Heo J."/>
            <person name="Kim S.-J."/>
            <person name="Kim J.-S."/>
            <person name="Hong S.-B."/>
            <person name="Kwon S.-W."/>
        </authorList>
    </citation>
    <scope>NUCLEOTIDE SEQUENCE [LARGE SCALE GENOMIC DNA]</scope>
    <source>
        <strain evidence="2 3">2JSPR-7</strain>
    </source>
</reference>
<sequence length="296" mass="30874">MASWLVGVRRSASPAGCASTARLRWSGDPPTGLRPRARGGRPRGPDAVRAFLSDRSGLPGPRGNLELAEAWADAGPEAMVRVLADDADEFLRFCGVVGLGRLLAEASCASRSGGAAPEPPRGAAGTEPEGSPHPAAVARELTAMLRGRATDASWRVREAVAMALQRVGDSAPAVLRSLATEWAADPHPLVQRAAVAGICEPRLLGDETTAAAALDACATATDRLARRPTSERRGADVRVLRQGLGYCWSVAVAAAPIPGLPRFLGLTDAYPGDSDVAWIARENAKKKRLSALLVAT</sequence>
<dbReference type="EMBL" id="CP035495">
    <property type="protein sequence ID" value="QAY63165.1"/>
    <property type="molecule type" value="Genomic_DNA"/>
</dbReference>
<dbReference type="Gene3D" id="1.25.10.10">
    <property type="entry name" value="Leucine-rich Repeat Variant"/>
    <property type="match status" value="1"/>
</dbReference>
<dbReference type="SUPFAM" id="SSF48371">
    <property type="entry name" value="ARM repeat"/>
    <property type="match status" value="1"/>
</dbReference>
<evidence type="ECO:0000256" key="1">
    <source>
        <dbReference type="SAM" id="MobiDB-lite"/>
    </source>
</evidence>
<feature type="region of interest" description="Disordered" evidence="1">
    <location>
        <begin position="110"/>
        <end position="133"/>
    </location>
</feature>
<name>A0A4P6ELB7_9MICO</name>
<evidence type="ECO:0000313" key="3">
    <source>
        <dbReference type="Proteomes" id="UP000291758"/>
    </source>
</evidence>
<keyword evidence="3" id="KW-1185">Reference proteome</keyword>
<dbReference type="InterPro" id="IPR016024">
    <property type="entry name" value="ARM-type_fold"/>
</dbReference>
<dbReference type="Proteomes" id="UP000291758">
    <property type="component" value="Chromosome"/>
</dbReference>
<dbReference type="OrthoDB" id="154709at2"/>
<organism evidence="2 3">
    <name type="scientific">Xylanimonas allomyrinae</name>
    <dbReference type="NCBI Taxonomy" id="2509459"/>
    <lineage>
        <taxon>Bacteria</taxon>
        <taxon>Bacillati</taxon>
        <taxon>Actinomycetota</taxon>
        <taxon>Actinomycetes</taxon>
        <taxon>Micrococcales</taxon>
        <taxon>Promicromonosporaceae</taxon>
        <taxon>Xylanimonas</taxon>
    </lineage>
</organism>
<feature type="region of interest" description="Disordered" evidence="1">
    <location>
        <begin position="18"/>
        <end position="46"/>
    </location>
</feature>
<evidence type="ECO:0000313" key="2">
    <source>
        <dbReference type="EMBL" id="QAY63165.1"/>
    </source>
</evidence>
<dbReference type="InterPro" id="IPR011989">
    <property type="entry name" value="ARM-like"/>
</dbReference>
<feature type="compositionally biased region" description="Low complexity" evidence="1">
    <location>
        <begin position="113"/>
        <end position="129"/>
    </location>
</feature>
<gene>
    <name evidence="2" type="ORF">ET495_07850</name>
</gene>
<evidence type="ECO:0008006" key="4">
    <source>
        <dbReference type="Google" id="ProtNLM"/>
    </source>
</evidence>
<proteinExistence type="predicted"/>
<protein>
    <recommendedName>
        <fullName evidence="4">HEAT repeat domain-containing protein</fullName>
    </recommendedName>
</protein>
<dbReference type="AlphaFoldDB" id="A0A4P6ELB7"/>
<accession>A0A4P6ELB7</accession>
<dbReference type="KEGG" id="xyl:ET495_07850"/>